<name>A0ABQ0MT79_9GAMM</name>
<reference evidence="1 2" key="1">
    <citation type="submission" date="2017-06" db="EMBL/GenBank/DDBJ databases">
        <title>Whole Genome Sequences of Colwellia marinimaniae MTCD1.</title>
        <authorList>
            <person name="Kusumoto H."/>
            <person name="Inoue M."/>
            <person name="Tanikawa K."/>
            <person name="Maeji H."/>
            <person name="Cameron J.H."/>
            <person name="Bartlett D.H."/>
        </authorList>
    </citation>
    <scope>NUCLEOTIDE SEQUENCE [LARGE SCALE GENOMIC DNA]</scope>
    <source>
        <strain evidence="1 2">MTCD1</strain>
    </source>
</reference>
<proteinExistence type="predicted"/>
<dbReference type="PROSITE" id="PS51257">
    <property type="entry name" value="PROKAR_LIPOPROTEIN"/>
    <property type="match status" value="1"/>
</dbReference>
<dbReference type="EMBL" id="BDQM01000005">
    <property type="protein sequence ID" value="GAW95437.1"/>
    <property type="molecule type" value="Genomic_DNA"/>
</dbReference>
<sequence length="55" mass="5973">MKYFLGREDLITSFLTLGAIASMIGCAVAQPIILAKRVCKIKAYIALQIIAATRC</sequence>
<dbReference type="Proteomes" id="UP000197068">
    <property type="component" value="Unassembled WGS sequence"/>
</dbReference>
<gene>
    <name evidence="1" type="ORF">MTCD1_01039</name>
</gene>
<evidence type="ECO:0008006" key="3">
    <source>
        <dbReference type="Google" id="ProtNLM"/>
    </source>
</evidence>
<evidence type="ECO:0000313" key="1">
    <source>
        <dbReference type="EMBL" id="GAW95437.1"/>
    </source>
</evidence>
<organism evidence="1 2">
    <name type="scientific">Colwellia marinimaniae</name>
    <dbReference type="NCBI Taxonomy" id="1513592"/>
    <lineage>
        <taxon>Bacteria</taxon>
        <taxon>Pseudomonadati</taxon>
        <taxon>Pseudomonadota</taxon>
        <taxon>Gammaproteobacteria</taxon>
        <taxon>Alteromonadales</taxon>
        <taxon>Colwelliaceae</taxon>
        <taxon>Colwellia</taxon>
    </lineage>
</organism>
<keyword evidence="2" id="KW-1185">Reference proteome</keyword>
<protein>
    <recommendedName>
        <fullName evidence="3">Lipoprotein</fullName>
    </recommendedName>
</protein>
<evidence type="ECO:0000313" key="2">
    <source>
        <dbReference type="Proteomes" id="UP000197068"/>
    </source>
</evidence>
<comment type="caution">
    <text evidence="1">The sequence shown here is derived from an EMBL/GenBank/DDBJ whole genome shotgun (WGS) entry which is preliminary data.</text>
</comment>
<accession>A0ABQ0MT79</accession>